<dbReference type="EMBL" id="SNZV01000015">
    <property type="protein sequence ID" value="TDS06798.1"/>
    <property type="molecule type" value="Genomic_DNA"/>
</dbReference>
<comment type="caution">
    <text evidence="1">The sequence shown here is derived from an EMBL/GenBank/DDBJ whole genome shotgun (WGS) entry which is preliminary data.</text>
</comment>
<evidence type="ECO:0000313" key="2">
    <source>
        <dbReference type="Proteomes" id="UP000294752"/>
    </source>
</evidence>
<proteinExistence type="predicted"/>
<dbReference type="OrthoDB" id="999541at2"/>
<evidence type="ECO:0008006" key="3">
    <source>
        <dbReference type="Google" id="ProtNLM"/>
    </source>
</evidence>
<evidence type="ECO:0000313" key="1">
    <source>
        <dbReference type="EMBL" id="TDS06798.1"/>
    </source>
</evidence>
<sequence>MRNSFLSIIICLVISSCAKNGSIVSEDARIDILKIKFNRNGSNVLRKNGLDTSAINVQYVTNDIAIDYPYANVTFPKGYRIVELNGEKILEVHLCSDKTSGAKTLLSLVTGRTDTITSNFLKTENVVRYSKVWYNGNLVFDSESDIKIVPDFIEVEI</sequence>
<dbReference type="Proteomes" id="UP000294752">
    <property type="component" value="Unassembled WGS sequence"/>
</dbReference>
<accession>A0A4R7CVW1</accession>
<dbReference type="RefSeq" id="WP_133642161.1">
    <property type="nucleotide sequence ID" value="NZ_SNZV01000015.1"/>
</dbReference>
<dbReference type="AlphaFoldDB" id="A0A4R7CVW1"/>
<organism evidence="1 2">
    <name type="scientific">Sphingobacterium paludis</name>
    <dbReference type="NCBI Taxonomy" id="1476465"/>
    <lineage>
        <taxon>Bacteria</taxon>
        <taxon>Pseudomonadati</taxon>
        <taxon>Bacteroidota</taxon>
        <taxon>Sphingobacteriia</taxon>
        <taxon>Sphingobacteriales</taxon>
        <taxon>Sphingobacteriaceae</taxon>
        <taxon>Sphingobacterium</taxon>
    </lineage>
</organism>
<protein>
    <recommendedName>
        <fullName evidence="3">Lipoprotein</fullName>
    </recommendedName>
</protein>
<reference evidence="1 2" key="1">
    <citation type="submission" date="2019-03" db="EMBL/GenBank/DDBJ databases">
        <title>Genomic Encyclopedia of Type Strains, Phase III (KMG-III): the genomes of soil and plant-associated and newly described type strains.</title>
        <authorList>
            <person name="Whitman W."/>
        </authorList>
    </citation>
    <scope>NUCLEOTIDE SEQUENCE [LARGE SCALE GENOMIC DNA]</scope>
    <source>
        <strain evidence="1 2">CGMCC 1.12801</strain>
    </source>
</reference>
<keyword evidence="2" id="KW-1185">Reference proteome</keyword>
<name>A0A4R7CVW1_9SPHI</name>
<gene>
    <name evidence="1" type="ORF">B0I21_11543</name>
</gene>
<dbReference type="PROSITE" id="PS51257">
    <property type="entry name" value="PROKAR_LIPOPROTEIN"/>
    <property type="match status" value="1"/>
</dbReference>